<keyword evidence="6" id="KW-1278">Translocase</keyword>
<keyword evidence="1" id="KW-0813">Transport</keyword>
<feature type="transmembrane region" description="Helical" evidence="9">
    <location>
        <begin position="84"/>
        <end position="102"/>
    </location>
</feature>
<dbReference type="PANTHER" id="PTHR30578:SF0">
    <property type="entry name" value="ION-TRANSLOCATING OXIDOREDUCTASE COMPLEX SUBUNIT D"/>
    <property type="match status" value="1"/>
</dbReference>
<evidence type="ECO:0000256" key="6">
    <source>
        <dbReference type="ARBA" id="ARBA00022967"/>
    </source>
</evidence>
<keyword evidence="3" id="KW-0285">Flavoprotein</keyword>
<evidence type="ECO:0000256" key="1">
    <source>
        <dbReference type="ARBA" id="ARBA00022448"/>
    </source>
</evidence>
<keyword evidence="7 9" id="KW-1133">Transmembrane helix</keyword>
<dbReference type="Pfam" id="PF03116">
    <property type="entry name" value="NQR2_RnfD_RnfE"/>
    <property type="match status" value="1"/>
</dbReference>
<evidence type="ECO:0000256" key="9">
    <source>
        <dbReference type="SAM" id="Phobius"/>
    </source>
</evidence>
<sequence length="189" mass="19863">MASRVLLASWPALMSGGAYVTPFDALSGATPIALFGQSAEAAGAALPSTLDMFIGRIPGCIGEVSKIAILLGLAYLLIRRTITWHIPVTMIASFMAFTWLFGGDPLQGVLMGSVLFGAVFMATDYVTSPMTHGGQMIFAAGAGLLIALIRAFGGYPEGTTYAILIMNVLTPLIDRVTRGKIYGEVKARA</sequence>
<evidence type="ECO:0000256" key="8">
    <source>
        <dbReference type="ARBA" id="ARBA00023136"/>
    </source>
</evidence>
<feature type="transmembrane region" description="Helical" evidence="9">
    <location>
        <begin position="53"/>
        <end position="77"/>
    </location>
</feature>
<evidence type="ECO:0000256" key="7">
    <source>
        <dbReference type="ARBA" id="ARBA00022989"/>
    </source>
</evidence>
<keyword evidence="5 9" id="KW-0812">Transmembrane</keyword>
<feature type="transmembrane region" description="Helical" evidence="9">
    <location>
        <begin position="133"/>
        <end position="152"/>
    </location>
</feature>
<gene>
    <name evidence="10" type="primary">rsxD_20</name>
    <name evidence="10" type="ORF">SDC9_125216</name>
</gene>
<comment type="caution">
    <text evidence="10">The sequence shown here is derived from an EMBL/GenBank/DDBJ whole genome shotgun (WGS) entry which is preliminary data.</text>
</comment>
<evidence type="ECO:0000256" key="2">
    <source>
        <dbReference type="ARBA" id="ARBA00022553"/>
    </source>
</evidence>
<keyword evidence="4" id="KW-0288">FMN</keyword>
<accession>A0A645CMS5</accession>
<reference evidence="10" key="1">
    <citation type="submission" date="2019-08" db="EMBL/GenBank/DDBJ databases">
        <authorList>
            <person name="Kucharzyk K."/>
            <person name="Murdoch R.W."/>
            <person name="Higgins S."/>
            <person name="Loffler F."/>
        </authorList>
    </citation>
    <scope>NUCLEOTIDE SEQUENCE</scope>
</reference>
<dbReference type="AlphaFoldDB" id="A0A645CMS5"/>
<evidence type="ECO:0000256" key="4">
    <source>
        <dbReference type="ARBA" id="ARBA00022643"/>
    </source>
</evidence>
<proteinExistence type="predicted"/>
<keyword evidence="8 9" id="KW-0472">Membrane</keyword>
<dbReference type="GO" id="GO:0005886">
    <property type="term" value="C:plasma membrane"/>
    <property type="evidence" value="ECO:0007669"/>
    <property type="project" value="TreeGrafter"/>
</dbReference>
<dbReference type="PANTHER" id="PTHR30578">
    <property type="entry name" value="ELECTRON TRANSPORT COMPLEX PROTEIN RNFD"/>
    <property type="match status" value="1"/>
</dbReference>
<name>A0A645CMS5_9ZZZZ</name>
<evidence type="ECO:0000256" key="5">
    <source>
        <dbReference type="ARBA" id="ARBA00022692"/>
    </source>
</evidence>
<organism evidence="10">
    <name type="scientific">bioreactor metagenome</name>
    <dbReference type="NCBI Taxonomy" id="1076179"/>
    <lineage>
        <taxon>unclassified sequences</taxon>
        <taxon>metagenomes</taxon>
        <taxon>ecological metagenomes</taxon>
    </lineage>
</organism>
<dbReference type="InterPro" id="IPR004338">
    <property type="entry name" value="NqrB/RnfD"/>
</dbReference>
<evidence type="ECO:0000256" key="3">
    <source>
        <dbReference type="ARBA" id="ARBA00022630"/>
    </source>
</evidence>
<keyword evidence="2" id="KW-0597">Phosphoprotein</keyword>
<dbReference type="EMBL" id="VSSQ01028473">
    <property type="protein sequence ID" value="MPM78205.1"/>
    <property type="molecule type" value="Genomic_DNA"/>
</dbReference>
<dbReference type="GO" id="GO:0055085">
    <property type="term" value="P:transmembrane transport"/>
    <property type="evidence" value="ECO:0007669"/>
    <property type="project" value="InterPro"/>
</dbReference>
<protein>
    <submittedName>
        <fullName evidence="10">Electron transport complex subunit RsxD</fullName>
    </submittedName>
</protein>
<evidence type="ECO:0000313" key="10">
    <source>
        <dbReference type="EMBL" id="MPM78205.1"/>
    </source>
</evidence>